<protein>
    <submittedName>
        <fullName evidence="1">DUF3238 domain-containing protein</fullName>
    </submittedName>
</protein>
<dbReference type="Proteomes" id="UP001597403">
    <property type="component" value="Unassembled WGS sequence"/>
</dbReference>
<sequence length="195" mass="22230">MAFSAAIKIRSFIAEDWVDFPNSVEQYKVEFKGDNRSFTTADNVTARTRQYLTFKYSTGSGGFEFSGDTRTGTTFERLTNLFTKKVSITSDKADDNTIRHEVVSKDATKIKIKCICHSANPKMTGAPAIDYVFYITLHNTGKLELEGIHDGFPCYEVYARYNNNDWQTVYTFKEQTILSLFGEPEISVKKTKQLF</sequence>
<reference evidence="2" key="1">
    <citation type="journal article" date="2019" name="Int. J. Syst. Evol. Microbiol.">
        <title>The Global Catalogue of Microorganisms (GCM) 10K type strain sequencing project: providing services to taxonomists for standard genome sequencing and annotation.</title>
        <authorList>
            <consortium name="The Broad Institute Genomics Platform"/>
            <consortium name="The Broad Institute Genome Sequencing Center for Infectious Disease"/>
            <person name="Wu L."/>
            <person name="Ma J."/>
        </authorList>
    </citation>
    <scope>NUCLEOTIDE SEQUENCE [LARGE SCALE GENOMIC DNA]</scope>
    <source>
        <strain evidence="2">CGMCC 1.15067</strain>
    </source>
</reference>
<gene>
    <name evidence="1" type="ORF">ACFSGI_18150</name>
</gene>
<comment type="caution">
    <text evidence="1">The sequence shown here is derived from an EMBL/GenBank/DDBJ whole genome shotgun (WGS) entry which is preliminary data.</text>
</comment>
<dbReference type="EMBL" id="JBHUGF010000010">
    <property type="protein sequence ID" value="MFD1991898.1"/>
    <property type="molecule type" value="Genomic_DNA"/>
</dbReference>
<dbReference type="InterPro" id="IPR021631">
    <property type="entry name" value="DUF3238"/>
</dbReference>
<evidence type="ECO:0000313" key="1">
    <source>
        <dbReference type="EMBL" id="MFD1991898.1"/>
    </source>
</evidence>
<evidence type="ECO:0000313" key="2">
    <source>
        <dbReference type="Proteomes" id="UP001597403"/>
    </source>
</evidence>
<dbReference type="RefSeq" id="WP_204825579.1">
    <property type="nucleotide sequence ID" value="NZ_JBHUGF010000010.1"/>
</dbReference>
<proteinExistence type="predicted"/>
<accession>A0ABW4UWD5</accession>
<dbReference type="Pfam" id="PF11579">
    <property type="entry name" value="DUF3238"/>
    <property type="match status" value="1"/>
</dbReference>
<name>A0ABW4UWD5_9BACL</name>
<organism evidence="1 2">
    <name type="scientific">Paenibacillus nicotianae</name>
    <dbReference type="NCBI Taxonomy" id="1526551"/>
    <lineage>
        <taxon>Bacteria</taxon>
        <taxon>Bacillati</taxon>
        <taxon>Bacillota</taxon>
        <taxon>Bacilli</taxon>
        <taxon>Bacillales</taxon>
        <taxon>Paenibacillaceae</taxon>
        <taxon>Paenibacillus</taxon>
    </lineage>
</organism>
<keyword evidence="2" id="KW-1185">Reference proteome</keyword>